<accession>A0A1P8F609</accession>
<dbReference type="SMART" id="SM01152">
    <property type="entry name" value="DUF167"/>
    <property type="match status" value="1"/>
</dbReference>
<dbReference type="NCBIfam" id="TIGR00251">
    <property type="entry name" value="DUF167 family protein"/>
    <property type="match status" value="1"/>
</dbReference>
<evidence type="ECO:0000256" key="2">
    <source>
        <dbReference type="HAMAP-Rule" id="MF_00634"/>
    </source>
</evidence>
<dbReference type="InterPro" id="IPR003746">
    <property type="entry name" value="DUF167"/>
</dbReference>
<dbReference type="KEGG" id="dfo:Dform_00564"/>
<dbReference type="Proteomes" id="UP000185934">
    <property type="component" value="Chromosome"/>
</dbReference>
<reference evidence="4" key="1">
    <citation type="submission" date="2016-11" db="EMBL/GenBank/DDBJ databases">
        <title>Dehalogenimonas formicexedens sp. nov., a chlorinated alkane respiring bacterium isolated from contaminated groundwater.</title>
        <authorList>
            <person name="Key T.A."/>
            <person name="Bowman K.S."/>
            <person name="Lee I."/>
            <person name="Chun J."/>
            <person name="Albuquerque L."/>
            <person name="da Costa M.S."/>
            <person name="Rainey F.A."/>
            <person name="Moe W.M."/>
        </authorList>
    </citation>
    <scope>NUCLEOTIDE SEQUENCE [LARGE SCALE GENOMIC DNA]</scope>
    <source>
        <strain evidence="4">NSZ-14</strain>
    </source>
</reference>
<dbReference type="RefSeq" id="WP_076003666.1">
    <property type="nucleotide sequence ID" value="NZ_CP018258.1"/>
</dbReference>
<evidence type="ECO:0000256" key="1">
    <source>
        <dbReference type="ARBA" id="ARBA00010364"/>
    </source>
</evidence>
<protein>
    <recommendedName>
        <fullName evidence="2">UPF0235 protein Dform_00564</fullName>
    </recommendedName>
</protein>
<dbReference type="PANTHER" id="PTHR13420">
    <property type="entry name" value="UPF0235 PROTEIN C15ORF40"/>
    <property type="match status" value="1"/>
</dbReference>
<dbReference type="InterPro" id="IPR036591">
    <property type="entry name" value="YggU-like_sf"/>
</dbReference>
<sequence>MSRTLVDIHVQPGARKTEVVGLFGEAVKIKIAATPERGLANEALVEFIAERLGIPRGAVKLVRGRTGRHKTVAVEGMTESEARHRLLDIG</sequence>
<comment type="similarity">
    <text evidence="1 2">Belongs to the UPF0235 family.</text>
</comment>
<dbReference type="Pfam" id="PF02594">
    <property type="entry name" value="DUF167"/>
    <property type="match status" value="1"/>
</dbReference>
<proteinExistence type="inferred from homology"/>
<dbReference type="PANTHER" id="PTHR13420:SF7">
    <property type="entry name" value="UPF0235 PROTEIN C15ORF40"/>
    <property type="match status" value="1"/>
</dbReference>
<dbReference type="AlphaFoldDB" id="A0A1P8F609"/>
<dbReference type="STRING" id="1839801.Dform_00564"/>
<dbReference type="Gene3D" id="3.30.1200.10">
    <property type="entry name" value="YggU-like"/>
    <property type="match status" value="1"/>
</dbReference>
<dbReference type="GO" id="GO:0005737">
    <property type="term" value="C:cytoplasm"/>
    <property type="evidence" value="ECO:0007669"/>
    <property type="project" value="TreeGrafter"/>
</dbReference>
<organism evidence="3 4">
    <name type="scientific">Dehalogenimonas formicexedens</name>
    <dbReference type="NCBI Taxonomy" id="1839801"/>
    <lineage>
        <taxon>Bacteria</taxon>
        <taxon>Bacillati</taxon>
        <taxon>Chloroflexota</taxon>
        <taxon>Dehalococcoidia</taxon>
        <taxon>Dehalococcoidales</taxon>
        <taxon>Dehalococcoidaceae</taxon>
        <taxon>Dehalogenimonas</taxon>
    </lineage>
</organism>
<dbReference type="SUPFAM" id="SSF69786">
    <property type="entry name" value="YggU-like"/>
    <property type="match status" value="1"/>
</dbReference>
<keyword evidence="4" id="KW-1185">Reference proteome</keyword>
<dbReference type="OrthoDB" id="5244571at2"/>
<evidence type="ECO:0000313" key="3">
    <source>
        <dbReference type="EMBL" id="APV43919.1"/>
    </source>
</evidence>
<name>A0A1P8F609_9CHLR</name>
<dbReference type="EMBL" id="CP018258">
    <property type="protein sequence ID" value="APV43919.1"/>
    <property type="molecule type" value="Genomic_DNA"/>
</dbReference>
<dbReference type="HAMAP" id="MF_00634">
    <property type="entry name" value="UPF0235"/>
    <property type="match status" value="1"/>
</dbReference>
<gene>
    <name evidence="3" type="ORF">Dform_00564</name>
</gene>
<evidence type="ECO:0000313" key="4">
    <source>
        <dbReference type="Proteomes" id="UP000185934"/>
    </source>
</evidence>